<sequence>MQPIGFHVTFSGESAFKAMMTQYGWARHPMISRIGELHQGVPMTFIYGSRSWVDKQPGIRVQRLRPESEVDVEIIDGAGHHIFADKPDQFNEIVMKICRGADAAEKTIRSMVAAKEQEERDQREMLSQLAH</sequence>
<dbReference type="PANTHER" id="PTHR42886">
    <property type="entry name" value="RE40534P-RELATED"/>
    <property type="match status" value="1"/>
</dbReference>
<protein>
    <submittedName>
        <fullName evidence="2">Uncharacterized protein</fullName>
    </submittedName>
</protein>
<dbReference type="PANTHER" id="PTHR42886:SF29">
    <property type="entry name" value="PUMMELIG, ISOFORM A"/>
    <property type="match status" value="1"/>
</dbReference>
<name>A0AAQ4FPB9_AMBAM</name>
<proteinExistence type="inferred from homology"/>
<accession>A0AAQ4FPB9</accession>
<evidence type="ECO:0000256" key="1">
    <source>
        <dbReference type="ARBA" id="ARBA00038097"/>
    </source>
</evidence>
<dbReference type="GO" id="GO:0055088">
    <property type="term" value="P:lipid homeostasis"/>
    <property type="evidence" value="ECO:0007669"/>
    <property type="project" value="TreeGrafter"/>
</dbReference>
<dbReference type="GO" id="GO:0052689">
    <property type="term" value="F:carboxylic ester hydrolase activity"/>
    <property type="evidence" value="ECO:0007669"/>
    <property type="project" value="TreeGrafter"/>
</dbReference>
<dbReference type="AlphaFoldDB" id="A0AAQ4FPB9"/>
<keyword evidence="3" id="KW-1185">Reference proteome</keyword>
<dbReference type="EMBL" id="JARKHS020000161">
    <property type="protein sequence ID" value="KAK8789094.1"/>
    <property type="molecule type" value="Genomic_DNA"/>
</dbReference>
<dbReference type="Proteomes" id="UP001321473">
    <property type="component" value="Unassembled WGS sequence"/>
</dbReference>
<dbReference type="InterPro" id="IPR029058">
    <property type="entry name" value="AB_hydrolase_fold"/>
</dbReference>
<evidence type="ECO:0000313" key="2">
    <source>
        <dbReference type="EMBL" id="KAK8789094.1"/>
    </source>
</evidence>
<reference evidence="2 3" key="1">
    <citation type="journal article" date="2023" name="Arcadia Sci">
        <title>De novo assembly of a long-read Amblyomma americanum tick genome.</title>
        <authorList>
            <person name="Chou S."/>
            <person name="Poskanzer K.E."/>
            <person name="Rollins M."/>
            <person name="Thuy-Boun P.S."/>
        </authorList>
    </citation>
    <scope>NUCLEOTIDE SEQUENCE [LARGE SCALE GENOMIC DNA]</scope>
    <source>
        <strain evidence="2">F_SG_1</strain>
        <tissue evidence="2">Salivary glands</tissue>
    </source>
</reference>
<dbReference type="GO" id="GO:0005811">
    <property type="term" value="C:lipid droplet"/>
    <property type="evidence" value="ECO:0007669"/>
    <property type="project" value="TreeGrafter"/>
</dbReference>
<dbReference type="GO" id="GO:0006654">
    <property type="term" value="P:phosphatidic acid biosynthetic process"/>
    <property type="evidence" value="ECO:0007669"/>
    <property type="project" value="TreeGrafter"/>
</dbReference>
<dbReference type="Gene3D" id="3.40.50.1820">
    <property type="entry name" value="alpha/beta hydrolase"/>
    <property type="match status" value="1"/>
</dbReference>
<organism evidence="2 3">
    <name type="scientific">Amblyomma americanum</name>
    <name type="common">Lone star tick</name>
    <dbReference type="NCBI Taxonomy" id="6943"/>
    <lineage>
        <taxon>Eukaryota</taxon>
        <taxon>Metazoa</taxon>
        <taxon>Ecdysozoa</taxon>
        <taxon>Arthropoda</taxon>
        <taxon>Chelicerata</taxon>
        <taxon>Arachnida</taxon>
        <taxon>Acari</taxon>
        <taxon>Parasitiformes</taxon>
        <taxon>Ixodida</taxon>
        <taxon>Ixodoidea</taxon>
        <taxon>Ixodidae</taxon>
        <taxon>Amblyomminae</taxon>
        <taxon>Amblyomma</taxon>
    </lineage>
</organism>
<evidence type="ECO:0000313" key="3">
    <source>
        <dbReference type="Proteomes" id="UP001321473"/>
    </source>
</evidence>
<dbReference type="GO" id="GO:0042171">
    <property type="term" value="F:lysophosphatidic acid acyltransferase activity"/>
    <property type="evidence" value="ECO:0007669"/>
    <property type="project" value="TreeGrafter"/>
</dbReference>
<dbReference type="GO" id="GO:0005739">
    <property type="term" value="C:mitochondrion"/>
    <property type="evidence" value="ECO:0007669"/>
    <property type="project" value="TreeGrafter"/>
</dbReference>
<comment type="caution">
    <text evidence="2">The sequence shown here is derived from an EMBL/GenBank/DDBJ whole genome shotgun (WGS) entry which is preliminary data.</text>
</comment>
<dbReference type="SUPFAM" id="SSF53474">
    <property type="entry name" value="alpha/beta-Hydrolases"/>
    <property type="match status" value="1"/>
</dbReference>
<gene>
    <name evidence="2" type="ORF">V5799_021130</name>
</gene>
<comment type="similarity">
    <text evidence="1">Belongs to the peptidase S33 family. ABHD4/ABHD5 subfamily.</text>
</comment>